<name>A0ACD3ALT9_9AGAR</name>
<keyword evidence="2" id="KW-1185">Reference proteome</keyword>
<organism evidence="1 2">
    <name type="scientific">Pluteus cervinus</name>
    <dbReference type="NCBI Taxonomy" id="181527"/>
    <lineage>
        <taxon>Eukaryota</taxon>
        <taxon>Fungi</taxon>
        <taxon>Dikarya</taxon>
        <taxon>Basidiomycota</taxon>
        <taxon>Agaricomycotina</taxon>
        <taxon>Agaricomycetes</taxon>
        <taxon>Agaricomycetidae</taxon>
        <taxon>Agaricales</taxon>
        <taxon>Pluteineae</taxon>
        <taxon>Pluteaceae</taxon>
        <taxon>Pluteus</taxon>
    </lineage>
</organism>
<evidence type="ECO:0000313" key="1">
    <source>
        <dbReference type="EMBL" id="TFK66696.1"/>
    </source>
</evidence>
<reference evidence="1 2" key="1">
    <citation type="journal article" date="2019" name="Nat. Ecol. Evol.">
        <title>Megaphylogeny resolves global patterns of mushroom evolution.</title>
        <authorList>
            <person name="Varga T."/>
            <person name="Krizsan K."/>
            <person name="Foldi C."/>
            <person name="Dima B."/>
            <person name="Sanchez-Garcia M."/>
            <person name="Sanchez-Ramirez S."/>
            <person name="Szollosi G.J."/>
            <person name="Szarkandi J.G."/>
            <person name="Papp V."/>
            <person name="Albert L."/>
            <person name="Andreopoulos W."/>
            <person name="Angelini C."/>
            <person name="Antonin V."/>
            <person name="Barry K.W."/>
            <person name="Bougher N.L."/>
            <person name="Buchanan P."/>
            <person name="Buyck B."/>
            <person name="Bense V."/>
            <person name="Catcheside P."/>
            <person name="Chovatia M."/>
            <person name="Cooper J."/>
            <person name="Damon W."/>
            <person name="Desjardin D."/>
            <person name="Finy P."/>
            <person name="Geml J."/>
            <person name="Haridas S."/>
            <person name="Hughes K."/>
            <person name="Justo A."/>
            <person name="Karasinski D."/>
            <person name="Kautmanova I."/>
            <person name="Kiss B."/>
            <person name="Kocsube S."/>
            <person name="Kotiranta H."/>
            <person name="LaButti K.M."/>
            <person name="Lechner B.E."/>
            <person name="Liimatainen K."/>
            <person name="Lipzen A."/>
            <person name="Lukacs Z."/>
            <person name="Mihaltcheva S."/>
            <person name="Morgado L.N."/>
            <person name="Niskanen T."/>
            <person name="Noordeloos M.E."/>
            <person name="Ohm R.A."/>
            <person name="Ortiz-Santana B."/>
            <person name="Ovrebo C."/>
            <person name="Racz N."/>
            <person name="Riley R."/>
            <person name="Savchenko A."/>
            <person name="Shiryaev A."/>
            <person name="Soop K."/>
            <person name="Spirin V."/>
            <person name="Szebenyi C."/>
            <person name="Tomsovsky M."/>
            <person name="Tulloss R.E."/>
            <person name="Uehling J."/>
            <person name="Grigoriev I.V."/>
            <person name="Vagvolgyi C."/>
            <person name="Papp T."/>
            <person name="Martin F.M."/>
            <person name="Miettinen O."/>
            <person name="Hibbett D.S."/>
            <person name="Nagy L.G."/>
        </authorList>
    </citation>
    <scope>NUCLEOTIDE SEQUENCE [LARGE SCALE GENOMIC DNA]</scope>
    <source>
        <strain evidence="1 2">NL-1719</strain>
    </source>
</reference>
<protein>
    <submittedName>
        <fullName evidence="1">Uncharacterized protein</fullName>
    </submittedName>
</protein>
<proteinExistence type="predicted"/>
<evidence type="ECO:0000313" key="2">
    <source>
        <dbReference type="Proteomes" id="UP000308600"/>
    </source>
</evidence>
<dbReference type="Proteomes" id="UP000308600">
    <property type="component" value="Unassembled WGS sequence"/>
</dbReference>
<accession>A0ACD3ALT9</accession>
<gene>
    <name evidence="1" type="ORF">BDN72DRAFT_131657</name>
</gene>
<dbReference type="EMBL" id="ML208396">
    <property type="protein sequence ID" value="TFK66696.1"/>
    <property type="molecule type" value="Genomic_DNA"/>
</dbReference>
<sequence>MSSSTSMACTHPILTQHFDTSDIVLEEVTGLRENTFTPIYRLPPEILSRIFSFAQHVPKRQSEEYRNSTYLKWLVVTGVSQHWRDVALESPGLWSHISMSYSTHVIEEWLRRSKAAPLSVITHEGPSSPQEAHLITTSLFRIRELELAVNTTLWNSLWSNLSSPAPLLESLRVTIPYNLYRSRPFPIISDSTFAGMTPRLRRLELIGCSVDINSSILRNLTDLELSDLFQEIPATDILTAVRRLPGLTSLTLSHCVLSNNAPVSSNLGAISLPYLKSLVIRGRSFVRDLDILSHLSFPKSATLLFSSCTPTQGAAALSDFFGINHAARSQGSSPSLQSNVCLQLWPSVFMLQIYAECAEPAHVTKFLDLELSGHWEHALEPSNNPQVTALFSSSPLSSITSFRTSCLLNVETWTNIFGSLPHLKHILAAGSRAVNLLSALVDDIKGKIQSGDEDRQISSTSSQLMGYVPIFPRLEMIELEAMIFAKNLSPLFDTLRARKSAGMGIKTIEIRVCRNMNQRTYESLRDLVDDVVWDGVMHGGVISDTDSDA</sequence>